<keyword evidence="5" id="KW-1185">Reference proteome</keyword>
<proteinExistence type="predicted"/>
<dbReference type="STRING" id="128403.WA1_30875"/>
<accession>A0A139X511</accession>
<evidence type="ECO:0000259" key="3">
    <source>
        <dbReference type="PROSITE" id="PS50110"/>
    </source>
</evidence>
<reference evidence="4 5" key="1">
    <citation type="journal article" date="2013" name="Genome Biol. Evol.">
        <title>Genomes of Stigonematalean cyanobacteria (subsection V) and the evolution of oxygenic photosynthesis from prokaryotes to plastids.</title>
        <authorList>
            <person name="Dagan T."/>
            <person name="Roettger M."/>
            <person name="Stucken K."/>
            <person name="Landan G."/>
            <person name="Koch R."/>
            <person name="Major P."/>
            <person name="Gould S.B."/>
            <person name="Goremykin V.V."/>
            <person name="Rippka R."/>
            <person name="Tandeau de Marsac N."/>
            <person name="Gugger M."/>
            <person name="Lockhart P.J."/>
            <person name="Allen J.F."/>
            <person name="Brune I."/>
            <person name="Maus I."/>
            <person name="Puhler A."/>
            <person name="Martin W.F."/>
        </authorList>
    </citation>
    <scope>NUCLEOTIDE SEQUENCE [LARGE SCALE GENOMIC DNA]</scope>
    <source>
        <strain evidence="4 5">PCC 7110</strain>
    </source>
</reference>
<organism evidence="4 5">
    <name type="scientific">Scytonema hofmannii PCC 7110</name>
    <dbReference type="NCBI Taxonomy" id="128403"/>
    <lineage>
        <taxon>Bacteria</taxon>
        <taxon>Bacillati</taxon>
        <taxon>Cyanobacteriota</taxon>
        <taxon>Cyanophyceae</taxon>
        <taxon>Nostocales</taxon>
        <taxon>Scytonemataceae</taxon>
        <taxon>Scytonema</taxon>
    </lineage>
</organism>
<comment type="caution">
    <text evidence="1">Lacks conserved residue(s) required for the propagation of feature annotation.</text>
</comment>
<dbReference type="Gene3D" id="3.40.50.2300">
    <property type="match status" value="1"/>
</dbReference>
<dbReference type="InterPro" id="IPR022552">
    <property type="entry name" value="UPF_Ycf55"/>
</dbReference>
<dbReference type="InterPro" id="IPR016837">
    <property type="entry name" value="Uncharacterised_Ycf55_cyanobac"/>
</dbReference>
<dbReference type="PIRSF" id="PIRSF026434">
    <property type="entry name" value="RR_ycf55_prd"/>
    <property type="match status" value="1"/>
</dbReference>
<feature type="domain" description="Response regulatory" evidence="3">
    <location>
        <begin position="7"/>
        <end position="134"/>
    </location>
</feature>
<dbReference type="InterPro" id="IPR011006">
    <property type="entry name" value="CheY-like_superfamily"/>
</dbReference>
<dbReference type="EMBL" id="ANNX02000033">
    <property type="protein sequence ID" value="KYC39733.1"/>
    <property type="molecule type" value="Genomic_DNA"/>
</dbReference>
<evidence type="ECO:0000256" key="1">
    <source>
        <dbReference type="PROSITE-ProRule" id="PRU00169"/>
    </source>
</evidence>
<dbReference type="InterPro" id="IPR051015">
    <property type="entry name" value="EvgA-like"/>
</dbReference>
<dbReference type="GO" id="GO:0000160">
    <property type="term" value="P:phosphorelay signal transduction system"/>
    <property type="evidence" value="ECO:0007669"/>
    <property type="project" value="InterPro"/>
</dbReference>
<evidence type="ECO:0000313" key="4">
    <source>
        <dbReference type="EMBL" id="KYC39733.1"/>
    </source>
</evidence>
<dbReference type="AlphaFoldDB" id="A0A139X511"/>
<sequence>MSDRPLKLLLIDQDPIFRLGLRVALEVIPDIEVISEAETDTTALQILAELAQNDPNRVNLVVLELGNGHSISSQQLGLQLCRHLKIQYPNLPVLLLSSTQEQGILLATKAAGVNGYCPKGVPVAELVTAMEEVAAGRSSWYGVVGGQKGWGAEEQRGQGRSTNNQSKIQNPKSKIQNRLIPLLRLRNKLRLSGASYINATLAEVTAKLQVPGLPLLEQASLAGRRRELLAARWLLDQLLTSPLERQQVEARVSYDRDSLTRDVPQGNYFADVRSQFPIDLPSRPSRHNSDFLKPPKPSVLPSPRALQAELFALCVTKIQFSSQNLTNVVLEIDILREDKKRELLYMILQKVADTLDKMRTSHVEISDIDNLKETVLLDIWRESTIDFFGKFSKIRVGDRNLEIVNLLLQDAVVVQREILNKIPFFVELFTYLLFQTDLQVDNTSYPPNSSEAKEQAENILENLLIQIANGVFQPLLNSLSDVEAIKQNFYTRHFISTREIEKFRNNLSWKYRLSTYVSEPKAIFESRYELFIFAPRGIAKISLYAPRSQELAQLSGIPLVVTLAIEFRDSLTPRLQSLLSFLGNGVVFVLTRIIGRGIGLIARGIIQGIGNVSLRR</sequence>
<dbReference type="PANTHER" id="PTHR45566:SF1">
    <property type="entry name" value="HTH-TYPE TRANSCRIPTIONAL REGULATOR YHJB-RELATED"/>
    <property type="match status" value="1"/>
</dbReference>
<dbReference type="RefSeq" id="WP_017740464.1">
    <property type="nucleotide sequence ID" value="NZ_KQ976354.1"/>
</dbReference>
<evidence type="ECO:0000313" key="5">
    <source>
        <dbReference type="Proteomes" id="UP000076925"/>
    </source>
</evidence>
<dbReference type="InterPro" id="IPR001789">
    <property type="entry name" value="Sig_transdc_resp-reg_receiver"/>
</dbReference>
<dbReference type="Proteomes" id="UP000076925">
    <property type="component" value="Unassembled WGS sequence"/>
</dbReference>
<gene>
    <name evidence="4" type="ORF">WA1_30875</name>
</gene>
<dbReference type="PROSITE" id="PS50110">
    <property type="entry name" value="RESPONSE_REGULATORY"/>
    <property type="match status" value="1"/>
</dbReference>
<dbReference type="SUPFAM" id="SSF52172">
    <property type="entry name" value="CheY-like"/>
    <property type="match status" value="1"/>
</dbReference>
<dbReference type="InterPro" id="IPR058245">
    <property type="entry name" value="NreC/VraR/RcsB-like_REC"/>
</dbReference>
<feature type="compositionally biased region" description="Polar residues" evidence="2">
    <location>
        <begin position="158"/>
        <end position="171"/>
    </location>
</feature>
<comment type="caution">
    <text evidence="4">The sequence shown here is derived from an EMBL/GenBank/DDBJ whole genome shotgun (WGS) entry which is preliminary data.</text>
</comment>
<dbReference type="SMART" id="SM00448">
    <property type="entry name" value="REC"/>
    <property type="match status" value="1"/>
</dbReference>
<protein>
    <submittedName>
        <fullName evidence="4">Regulator</fullName>
    </submittedName>
</protein>
<dbReference type="CDD" id="cd17535">
    <property type="entry name" value="REC_NarL-like"/>
    <property type="match status" value="1"/>
</dbReference>
<name>A0A139X511_9CYAN</name>
<evidence type="ECO:0000256" key="2">
    <source>
        <dbReference type="SAM" id="MobiDB-lite"/>
    </source>
</evidence>
<feature type="region of interest" description="Disordered" evidence="2">
    <location>
        <begin position="152"/>
        <end position="171"/>
    </location>
</feature>
<dbReference type="Pfam" id="PF12452">
    <property type="entry name" value="DUF3685"/>
    <property type="match status" value="1"/>
</dbReference>
<dbReference type="OrthoDB" id="458149at2"/>
<dbReference type="Pfam" id="PF00072">
    <property type="entry name" value="Response_reg"/>
    <property type="match status" value="1"/>
</dbReference>
<dbReference type="PANTHER" id="PTHR45566">
    <property type="entry name" value="HTH-TYPE TRANSCRIPTIONAL REGULATOR YHJB-RELATED"/>
    <property type="match status" value="1"/>
</dbReference>